<dbReference type="GO" id="GO:0015031">
    <property type="term" value="P:protein transport"/>
    <property type="evidence" value="ECO:0007669"/>
    <property type="project" value="InterPro"/>
</dbReference>
<dbReference type="InterPro" id="IPR007273">
    <property type="entry name" value="SCAMP"/>
</dbReference>
<dbReference type="AlphaFoldDB" id="A0A1J4JI67"/>
<feature type="transmembrane region" description="Helical" evidence="6">
    <location>
        <begin position="135"/>
        <end position="160"/>
    </location>
</feature>
<keyword evidence="8" id="KW-1185">Reference proteome</keyword>
<dbReference type="GeneID" id="94845105"/>
<feature type="region of interest" description="Disordered" evidence="5">
    <location>
        <begin position="1"/>
        <end position="38"/>
    </location>
</feature>
<gene>
    <name evidence="7" type="ORF">TRFO_35689</name>
</gene>
<evidence type="ECO:0000256" key="4">
    <source>
        <dbReference type="ARBA" id="ARBA00023136"/>
    </source>
</evidence>
<comment type="subcellular location">
    <subcellularLocation>
        <location evidence="1">Membrane</location>
        <topology evidence="1">Multi-pass membrane protein</topology>
    </subcellularLocation>
</comment>
<accession>A0A1J4JI67</accession>
<evidence type="ECO:0000256" key="2">
    <source>
        <dbReference type="ARBA" id="ARBA00022692"/>
    </source>
</evidence>
<keyword evidence="2 6" id="KW-0812">Transmembrane</keyword>
<dbReference type="GO" id="GO:0055038">
    <property type="term" value="C:recycling endosome membrane"/>
    <property type="evidence" value="ECO:0007669"/>
    <property type="project" value="TreeGrafter"/>
</dbReference>
<evidence type="ECO:0000256" key="5">
    <source>
        <dbReference type="SAM" id="MobiDB-lite"/>
    </source>
</evidence>
<feature type="compositionally biased region" description="Polar residues" evidence="5">
    <location>
        <begin position="22"/>
        <end position="38"/>
    </location>
</feature>
<dbReference type="Proteomes" id="UP000179807">
    <property type="component" value="Unassembled WGS sequence"/>
</dbReference>
<feature type="transmembrane region" description="Helical" evidence="6">
    <location>
        <begin position="172"/>
        <end position="199"/>
    </location>
</feature>
<evidence type="ECO:0008006" key="9">
    <source>
        <dbReference type="Google" id="ProtNLM"/>
    </source>
</evidence>
<dbReference type="PANTHER" id="PTHR10687">
    <property type="entry name" value="SECRETORY CARRIER-ASSOCIATED MEMBRANE PROTEIN SCAMP"/>
    <property type="match status" value="1"/>
</dbReference>
<evidence type="ECO:0000313" key="8">
    <source>
        <dbReference type="Proteomes" id="UP000179807"/>
    </source>
</evidence>
<name>A0A1J4JI67_9EUKA</name>
<dbReference type="Pfam" id="PF04144">
    <property type="entry name" value="SCAMP"/>
    <property type="match status" value="1"/>
</dbReference>
<feature type="compositionally biased region" description="Basic and acidic residues" evidence="5">
    <location>
        <begin position="1"/>
        <end position="11"/>
    </location>
</feature>
<evidence type="ECO:0000313" key="7">
    <source>
        <dbReference type="EMBL" id="OHS98007.1"/>
    </source>
</evidence>
<reference evidence="7" key="1">
    <citation type="submission" date="2016-10" db="EMBL/GenBank/DDBJ databases">
        <authorList>
            <person name="Benchimol M."/>
            <person name="Almeida L.G."/>
            <person name="Vasconcelos A.T."/>
            <person name="Perreira-Neves A."/>
            <person name="Rosa I.A."/>
            <person name="Tasca T."/>
            <person name="Bogo M.R."/>
            <person name="de Souza W."/>
        </authorList>
    </citation>
    <scope>NUCLEOTIDE SEQUENCE [LARGE SCALE GENOMIC DNA]</scope>
    <source>
        <strain evidence="7">K</strain>
    </source>
</reference>
<dbReference type="VEuPathDB" id="TrichDB:TRFO_35689"/>
<organism evidence="7 8">
    <name type="scientific">Tritrichomonas foetus</name>
    <dbReference type="NCBI Taxonomy" id="1144522"/>
    <lineage>
        <taxon>Eukaryota</taxon>
        <taxon>Metamonada</taxon>
        <taxon>Parabasalia</taxon>
        <taxon>Tritrichomonadida</taxon>
        <taxon>Tritrichomonadidae</taxon>
        <taxon>Tritrichomonas</taxon>
    </lineage>
</organism>
<evidence type="ECO:0000256" key="1">
    <source>
        <dbReference type="ARBA" id="ARBA00004141"/>
    </source>
</evidence>
<feature type="transmembrane region" description="Helical" evidence="6">
    <location>
        <begin position="92"/>
        <end position="115"/>
    </location>
</feature>
<evidence type="ECO:0000256" key="3">
    <source>
        <dbReference type="ARBA" id="ARBA00022989"/>
    </source>
</evidence>
<dbReference type="GO" id="GO:0032588">
    <property type="term" value="C:trans-Golgi network membrane"/>
    <property type="evidence" value="ECO:0007669"/>
    <property type="project" value="TreeGrafter"/>
</dbReference>
<keyword evidence="4 6" id="KW-0472">Membrane</keyword>
<dbReference type="RefSeq" id="XP_068351144.1">
    <property type="nucleotide sequence ID" value="XM_068510401.1"/>
</dbReference>
<dbReference type="EMBL" id="MLAK01001081">
    <property type="protein sequence ID" value="OHS98007.1"/>
    <property type="molecule type" value="Genomic_DNA"/>
</dbReference>
<keyword evidence="3 6" id="KW-1133">Transmembrane helix</keyword>
<dbReference type="OrthoDB" id="242866at2759"/>
<comment type="caution">
    <text evidence="7">The sequence shown here is derived from an EMBL/GenBank/DDBJ whole genome shotgun (WGS) entry which is preliminary data.</text>
</comment>
<sequence length="252" mass="28099">MLDDQNKRPPIDRYYMSDSGEKQSLPNPFDSSKSGNISNHEPQLLEGLVRELRENSDNSAMPPNFPSFYPVTYHNINLEIPQKRSFIVRLNYLFAQSICLSLLFSVFAALFSFGIDSCVNSCTSFAGFHFGKEIFLSMVNLVFGVALVFHVQYFPFYAAVRDETPTRSAIPVQVATIAALCVLLAGVPGTGAVGIGYAYIAFKYGKWMNKFFSFVISAWHLLNIVGEAVVFLMMRPIFRTTNLLADGGQITV</sequence>
<feature type="transmembrane region" description="Helical" evidence="6">
    <location>
        <begin position="211"/>
        <end position="234"/>
    </location>
</feature>
<proteinExistence type="predicted"/>
<evidence type="ECO:0000256" key="6">
    <source>
        <dbReference type="SAM" id="Phobius"/>
    </source>
</evidence>
<protein>
    <recommendedName>
        <fullName evidence="9">Transmembrane protein</fullName>
    </recommendedName>
</protein>
<dbReference type="PANTHER" id="PTHR10687:SF2">
    <property type="entry name" value="SECRETORY CARRIER-ASSOCIATED MEMBRANE PROTEIN"/>
    <property type="match status" value="1"/>
</dbReference>